<dbReference type="AlphaFoldDB" id="A0A8R1ILJ1"/>
<accession>A0A8R1ILJ1</accession>
<evidence type="ECO:0000313" key="3">
    <source>
        <dbReference type="Proteomes" id="UP000005237"/>
    </source>
</evidence>
<reference evidence="2" key="2">
    <citation type="submission" date="2022-06" db="UniProtKB">
        <authorList>
            <consortium name="EnsemblMetazoa"/>
        </authorList>
    </citation>
    <scope>IDENTIFICATION</scope>
    <source>
        <strain evidence="2">DF5081</strain>
    </source>
</reference>
<sequence length="89" mass="10086">MERNARQNEICTKEEPQTFCEELSQQPLHPPNTWQTTKSGEPPSEEMQQMQSGRGRSEEFPKMIPRQAATYVETMEGPQPLDPGGHADS</sequence>
<feature type="compositionally biased region" description="Polar residues" evidence="1">
    <location>
        <begin position="23"/>
        <end position="39"/>
    </location>
</feature>
<evidence type="ECO:0000313" key="2">
    <source>
        <dbReference type="EnsemblMetazoa" id="CJA33770.1"/>
    </source>
</evidence>
<dbReference type="Proteomes" id="UP000005237">
    <property type="component" value="Unassembled WGS sequence"/>
</dbReference>
<feature type="region of interest" description="Disordered" evidence="1">
    <location>
        <begin position="1"/>
        <end position="62"/>
    </location>
</feature>
<evidence type="ECO:0000256" key="1">
    <source>
        <dbReference type="SAM" id="MobiDB-lite"/>
    </source>
</evidence>
<name>A0A8R1ILJ1_CAEJA</name>
<keyword evidence="3" id="KW-1185">Reference proteome</keyword>
<proteinExistence type="predicted"/>
<reference evidence="3" key="1">
    <citation type="submission" date="2010-08" db="EMBL/GenBank/DDBJ databases">
        <authorList>
            <consortium name="Caenorhabditis japonica Sequencing Consortium"/>
            <person name="Wilson R.K."/>
        </authorList>
    </citation>
    <scope>NUCLEOTIDE SEQUENCE [LARGE SCALE GENOMIC DNA]</scope>
    <source>
        <strain evidence="3">DF5081</strain>
    </source>
</reference>
<feature type="compositionally biased region" description="Basic and acidic residues" evidence="1">
    <location>
        <begin position="1"/>
        <end position="16"/>
    </location>
</feature>
<organism evidence="2 3">
    <name type="scientific">Caenorhabditis japonica</name>
    <dbReference type="NCBI Taxonomy" id="281687"/>
    <lineage>
        <taxon>Eukaryota</taxon>
        <taxon>Metazoa</taxon>
        <taxon>Ecdysozoa</taxon>
        <taxon>Nematoda</taxon>
        <taxon>Chromadorea</taxon>
        <taxon>Rhabditida</taxon>
        <taxon>Rhabditina</taxon>
        <taxon>Rhabditomorpha</taxon>
        <taxon>Rhabditoidea</taxon>
        <taxon>Rhabditidae</taxon>
        <taxon>Peloderinae</taxon>
        <taxon>Caenorhabditis</taxon>
    </lineage>
</organism>
<protein>
    <submittedName>
        <fullName evidence="2">Uncharacterized protein</fullName>
    </submittedName>
</protein>
<dbReference type="EnsemblMetazoa" id="CJA33770.1">
    <property type="protein sequence ID" value="CJA33770.1"/>
    <property type="gene ID" value="WBGene00209617"/>
</dbReference>